<reference evidence="1" key="1">
    <citation type="submission" date="2014-09" db="EMBL/GenBank/DDBJ databases">
        <authorList>
            <person name="Magalhaes I.L.F."/>
            <person name="Oliveira U."/>
            <person name="Santos F.R."/>
            <person name="Vidigal T.H.D.A."/>
            <person name="Brescovit A.D."/>
            <person name="Santos A.J."/>
        </authorList>
    </citation>
    <scope>NUCLEOTIDE SEQUENCE</scope>
    <source>
        <tissue evidence="1">Shoot tissue taken approximately 20 cm above the soil surface</tissue>
    </source>
</reference>
<evidence type="ECO:0000313" key="1">
    <source>
        <dbReference type="EMBL" id="JAD87804.1"/>
    </source>
</evidence>
<name>A0A0A9VAY6_ARUDO</name>
<reference evidence="1" key="2">
    <citation type="journal article" date="2015" name="Data Brief">
        <title>Shoot transcriptome of the giant reed, Arundo donax.</title>
        <authorList>
            <person name="Barrero R.A."/>
            <person name="Guerrero F.D."/>
            <person name="Moolhuijzen P."/>
            <person name="Goolsby J.A."/>
            <person name="Tidwell J."/>
            <person name="Bellgard S.E."/>
            <person name="Bellgard M.I."/>
        </authorList>
    </citation>
    <scope>NUCLEOTIDE SEQUENCE</scope>
    <source>
        <tissue evidence="1">Shoot tissue taken approximately 20 cm above the soil surface</tissue>
    </source>
</reference>
<accession>A0A0A9VAY6</accession>
<proteinExistence type="predicted"/>
<sequence>MLCLPKRKIKMFSNKFEKPIPSIKEILANQLTLFVQIKIASFNCSLSSDVSTMTSCTLFPYRARSLCLGPTIGAMYTWKVGANPGL</sequence>
<dbReference type="AlphaFoldDB" id="A0A0A9VAY6"/>
<dbReference type="EMBL" id="GBRH01210091">
    <property type="protein sequence ID" value="JAD87804.1"/>
    <property type="molecule type" value="Transcribed_RNA"/>
</dbReference>
<organism evidence="1">
    <name type="scientific">Arundo donax</name>
    <name type="common">Giant reed</name>
    <name type="synonym">Donax arundinaceus</name>
    <dbReference type="NCBI Taxonomy" id="35708"/>
    <lineage>
        <taxon>Eukaryota</taxon>
        <taxon>Viridiplantae</taxon>
        <taxon>Streptophyta</taxon>
        <taxon>Embryophyta</taxon>
        <taxon>Tracheophyta</taxon>
        <taxon>Spermatophyta</taxon>
        <taxon>Magnoliopsida</taxon>
        <taxon>Liliopsida</taxon>
        <taxon>Poales</taxon>
        <taxon>Poaceae</taxon>
        <taxon>PACMAD clade</taxon>
        <taxon>Arundinoideae</taxon>
        <taxon>Arundineae</taxon>
        <taxon>Arundo</taxon>
    </lineage>
</organism>
<protein>
    <submittedName>
        <fullName evidence="1">Uncharacterized protein</fullName>
    </submittedName>
</protein>